<dbReference type="InterPro" id="IPR011576">
    <property type="entry name" value="Pyridox_Oxase_N"/>
</dbReference>
<dbReference type="AlphaFoldDB" id="A0A1H0C967"/>
<name>A0A1H0C967_9ACTN</name>
<evidence type="ECO:0000313" key="3">
    <source>
        <dbReference type="Proteomes" id="UP000199004"/>
    </source>
</evidence>
<sequence>MPYAAIRAVMLGSGLSDAACETLAGVSIAASRRENAETLLRTHRDLWLATSSDSGPHLVPLSFVWPSERLLFATSATSRTGRNVLESGLARAAIGATRDLVIVVGSVSPVDADDKGLLLAFAERLGFGPSDVGDGGTLFSLAPREIQTWIERADPDRWLMRHGHWVT</sequence>
<dbReference type="EMBL" id="FNIC01000003">
    <property type="protein sequence ID" value="SDN54371.1"/>
    <property type="molecule type" value="Genomic_DNA"/>
</dbReference>
<dbReference type="Gene3D" id="2.30.110.10">
    <property type="entry name" value="Electron Transport, Fmn-binding Protein, Chain A"/>
    <property type="match status" value="1"/>
</dbReference>
<dbReference type="STRING" id="1005944.SAMN05192576_2357"/>
<dbReference type="Proteomes" id="UP000199004">
    <property type="component" value="Unassembled WGS sequence"/>
</dbReference>
<feature type="domain" description="Pyridoxamine 5'-phosphate oxidase N-terminal" evidence="1">
    <location>
        <begin position="34"/>
        <end position="126"/>
    </location>
</feature>
<dbReference type="SUPFAM" id="SSF50475">
    <property type="entry name" value="FMN-binding split barrel"/>
    <property type="match status" value="1"/>
</dbReference>
<dbReference type="OrthoDB" id="3627463at2"/>
<evidence type="ECO:0000313" key="2">
    <source>
        <dbReference type="EMBL" id="SDN54371.1"/>
    </source>
</evidence>
<dbReference type="Pfam" id="PF01243">
    <property type="entry name" value="PNPOx_N"/>
    <property type="match status" value="1"/>
</dbReference>
<evidence type="ECO:0000259" key="1">
    <source>
        <dbReference type="Pfam" id="PF01243"/>
    </source>
</evidence>
<accession>A0A1H0C967</accession>
<protein>
    <submittedName>
        <fullName evidence="2">Pyridoxamine 5'-phosphate oxidase</fullName>
    </submittedName>
</protein>
<proteinExistence type="predicted"/>
<reference evidence="2 3" key="1">
    <citation type="submission" date="2016-10" db="EMBL/GenBank/DDBJ databases">
        <authorList>
            <person name="de Groot N.N."/>
        </authorList>
    </citation>
    <scope>NUCLEOTIDE SEQUENCE [LARGE SCALE GENOMIC DNA]</scope>
    <source>
        <strain evidence="2 3">CGMCC 1.11147</strain>
    </source>
</reference>
<gene>
    <name evidence="2" type="ORF">SAMN05192576_2357</name>
</gene>
<organism evidence="2 3">
    <name type="scientific">Nocardioides szechwanensis</name>
    <dbReference type="NCBI Taxonomy" id="1005944"/>
    <lineage>
        <taxon>Bacteria</taxon>
        <taxon>Bacillati</taxon>
        <taxon>Actinomycetota</taxon>
        <taxon>Actinomycetes</taxon>
        <taxon>Propionibacteriales</taxon>
        <taxon>Nocardioidaceae</taxon>
        <taxon>Nocardioides</taxon>
    </lineage>
</organism>
<dbReference type="InterPro" id="IPR012349">
    <property type="entry name" value="Split_barrel_FMN-bd"/>
</dbReference>
<keyword evidence="3" id="KW-1185">Reference proteome</keyword>